<dbReference type="RefSeq" id="WP_076179439.1">
    <property type="nucleotide sequence ID" value="NZ_MKQP01000036.1"/>
</dbReference>
<evidence type="ECO:0000259" key="1">
    <source>
        <dbReference type="PROSITE" id="PS50943"/>
    </source>
</evidence>
<dbReference type="Proteomes" id="UP000187465">
    <property type="component" value="Unassembled WGS sequence"/>
</dbReference>
<dbReference type="AlphaFoldDB" id="A0A1R0X2M6"/>
<dbReference type="Gene3D" id="1.10.260.40">
    <property type="entry name" value="lambda repressor-like DNA-binding domains"/>
    <property type="match status" value="1"/>
</dbReference>
<dbReference type="Pfam" id="PF12844">
    <property type="entry name" value="HTH_19"/>
    <property type="match status" value="1"/>
</dbReference>
<reference evidence="2 3" key="1">
    <citation type="submission" date="2016-10" db="EMBL/GenBank/DDBJ databases">
        <title>Paenibacillus species isolates.</title>
        <authorList>
            <person name="Beno S.M."/>
        </authorList>
    </citation>
    <scope>NUCLEOTIDE SEQUENCE [LARGE SCALE GENOMIC DNA]</scope>
    <source>
        <strain evidence="2 3">FSL H7-0604</strain>
    </source>
</reference>
<gene>
    <name evidence="2" type="ORF">BJP51_25000</name>
</gene>
<dbReference type="SUPFAM" id="SSF47413">
    <property type="entry name" value="lambda repressor-like DNA-binding domains"/>
    <property type="match status" value="1"/>
</dbReference>
<sequence>MYVVGECRLRALLKERKLSQAELSRRTGYSRSQIGHWINDRKRVGVMGLDKARTIAEVLGLDSPYDLYHWETAPDKATDD</sequence>
<dbReference type="CDD" id="cd00093">
    <property type="entry name" value="HTH_XRE"/>
    <property type="match status" value="1"/>
</dbReference>
<evidence type="ECO:0000313" key="2">
    <source>
        <dbReference type="EMBL" id="OMD27457.1"/>
    </source>
</evidence>
<name>A0A1R0X2M6_9BACL</name>
<dbReference type="SMART" id="SM00530">
    <property type="entry name" value="HTH_XRE"/>
    <property type="match status" value="1"/>
</dbReference>
<organism evidence="2 3">
    <name type="scientific">Paenibacillus odorifer</name>
    <dbReference type="NCBI Taxonomy" id="189426"/>
    <lineage>
        <taxon>Bacteria</taxon>
        <taxon>Bacillati</taxon>
        <taxon>Bacillota</taxon>
        <taxon>Bacilli</taxon>
        <taxon>Bacillales</taxon>
        <taxon>Paenibacillaceae</taxon>
        <taxon>Paenibacillus</taxon>
    </lineage>
</organism>
<dbReference type="InterPro" id="IPR010982">
    <property type="entry name" value="Lambda_DNA-bd_dom_sf"/>
</dbReference>
<dbReference type="InterPro" id="IPR001387">
    <property type="entry name" value="Cro/C1-type_HTH"/>
</dbReference>
<accession>A0A1R0X2M6</accession>
<feature type="domain" description="HTH cro/C1-type" evidence="1">
    <location>
        <begin position="9"/>
        <end position="67"/>
    </location>
</feature>
<dbReference type="PROSITE" id="PS50943">
    <property type="entry name" value="HTH_CROC1"/>
    <property type="match status" value="1"/>
</dbReference>
<comment type="caution">
    <text evidence="2">The sequence shown here is derived from an EMBL/GenBank/DDBJ whole genome shotgun (WGS) entry which is preliminary data.</text>
</comment>
<proteinExistence type="predicted"/>
<evidence type="ECO:0000313" key="3">
    <source>
        <dbReference type="Proteomes" id="UP000187465"/>
    </source>
</evidence>
<protein>
    <recommendedName>
        <fullName evidence="1">HTH cro/C1-type domain-containing protein</fullName>
    </recommendedName>
</protein>
<dbReference type="EMBL" id="MKQP01000036">
    <property type="protein sequence ID" value="OMD27457.1"/>
    <property type="molecule type" value="Genomic_DNA"/>
</dbReference>
<dbReference type="GO" id="GO:0003677">
    <property type="term" value="F:DNA binding"/>
    <property type="evidence" value="ECO:0007669"/>
    <property type="project" value="InterPro"/>
</dbReference>